<evidence type="ECO:0000313" key="3">
    <source>
        <dbReference type="Proteomes" id="UP001652741"/>
    </source>
</evidence>
<dbReference type="Pfam" id="PF03645">
    <property type="entry name" value="Tctex-1"/>
    <property type="match status" value="1"/>
</dbReference>
<comment type="similarity">
    <text evidence="1">Belongs to the dynein light chain Tctex-type family.</text>
</comment>
<dbReference type="OrthoDB" id="10260741at2759"/>
<protein>
    <submittedName>
        <fullName evidence="4">Dynein light chain Tctex-type 4</fullName>
    </submittedName>
</protein>
<dbReference type="PANTHER" id="PTHR21255">
    <property type="entry name" value="T-COMPLEX-ASSOCIATED-TESTIS-EXPRESSED 1/ DYNEIN LIGHT CHAIN"/>
    <property type="match status" value="1"/>
</dbReference>
<keyword evidence="3" id="KW-1185">Reference proteome</keyword>
<organism evidence="3 4">
    <name type="scientific">Salmo salar</name>
    <name type="common">Atlantic salmon</name>
    <dbReference type="NCBI Taxonomy" id="8030"/>
    <lineage>
        <taxon>Eukaryota</taxon>
        <taxon>Metazoa</taxon>
        <taxon>Chordata</taxon>
        <taxon>Craniata</taxon>
        <taxon>Vertebrata</taxon>
        <taxon>Euteleostomi</taxon>
        <taxon>Actinopterygii</taxon>
        <taxon>Neopterygii</taxon>
        <taxon>Teleostei</taxon>
        <taxon>Protacanthopterygii</taxon>
        <taxon>Salmoniformes</taxon>
        <taxon>Salmonidae</taxon>
        <taxon>Salmoninae</taxon>
        <taxon>Salmo</taxon>
    </lineage>
</organism>
<evidence type="ECO:0000313" key="4">
    <source>
        <dbReference type="RefSeq" id="XP_013995541.1"/>
    </source>
</evidence>
<dbReference type="Proteomes" id="UP001652741">
    <property type="component" value="Chromosome ssa14"/>
</dbReference>
<dbReference type="KEGG" id="sasa:106569080"/>
<evidence type="ECO:0000256" key="1">
    <source>
        <dbReference type="ARBA" id="ARBA00005361"/>
    </source>
</evidence>
<dbReference type="GO" id="GO:0045505">
    <property type="term" value="F:dynein intermediate chain binding"/>
    <property type="evidence" value="ECO:0007669"/>
    <property type="project" value="TreeGrafter"/>
</dbReference>
<dbReference type="STRING" id="8030.ENSSSAP00000044111"/>
<gene>
    <name evidence="4" type="primary">dynlt4</name>
</gene>
<sequence length="237" mass="26689">MTTQQPPLSQEILAQCNQQAMEPWGSRKLRQSRQGSISTLRSSLSRDQQQQQQHPRYPLLLPRGFLPIESSSRCPNISNPNSPFIRRDLVALTKRFSFGGWLQGSRASFSGLPLHQPVQLENTYKTEPEKGCLFKASKVQKLVQAMLDSYLDGASYNAASGSHLSQILSDMVKSKVKEISPPRYKLVCQVVVGQNRNQGLRVASRCLWDSQHDDFAVAMFQNHSLFTLVIVHGVYCE</sequence>
<dbReference type="PaxDb" id="8030-ENSSSAP00000044111"/>
<dbReference type="CTD" id="343521"/>
<dbReference type="RefSeq" id="XP_013995541.1">
    <property type="nucleotide sequence ID" value="XM_014140066.2"/>
</dbReference>
<feature type="region of interest" description="Disordered" evidence="2">
    <location>
        <begin position="23"/>
        <end position="56"/>
    </location>
</feature>
<name>A0A1S3LXF8_SALSA</name>
<dbReference type="Gene3D" id="3.30.1140.40">
    <property type="entry name" value="Tctex-1"/>
    <property type="match status" value="1"/>
</dbReference>
<dbReference type="GO" id="GO:0007018">
    <property type="term" value="P:microtubule-based movement"/>
    <property type="evidence" value="ECO:0007669"/>
    <property type="project" value="TreeGrafter"/>
</dbReference>
<dbReference type="PANTHER" id="PTHR21255:SF55">
    <property type="entry name" value="DYNEIN LIGHT CHAIN TCTEX-TYPE 4"/>
    <property type="match status" value="1"/>
</dbReference>
<proteinExistence type="inferred from homology"/>
<feature type="compositionally biased region" description="Low complexity" evidence="2">
    <location>
        <begin position="40"/>
        <end position="56"/>
    </location>
</feature>
<dbReference type="CDD" id="cd21461">
    <property type="entry name" value="DLC-like_TCTEX1D4"/>
    <property type="match status" value="1"/>
</dbReference>
<reference evidence="4" key="1">
    <citation type="submission" date="2025-08" db="UniProtKB">
        <authorList>
            <consortium name="RefSeq"/>
        </authorList>
    </citation>
    <scope>IDENTIFICATION</scope>
</reference>
<dbReference type="InterPro" id="IPR005334">
    <property type="entry name" value="Tctex-1-like"/>
</dbReference>
<evidence type="ECO:0000256" key="2">
    <source>
        <dbReference type="SAM" id="MobiDB-lite"/>
    </source>
</evidence>
<dbReference type="GO" id="GO:0005737">
    <property type="term" value="C:cytoplasm"/>
    <property type="evidence" value="ECO:0007669"/>
    <property type="project" value="TreeGrafter"/>
</dbReference>
<accession>A0A1S3LXF8</accession>
<dbReference type="AlphaFoldDB" id="A0A1S3LXF8"/>
<dbReference type="GO" id="GO:0005868">
    <property type="term" value="C:cytoplasmic dynein complex"/>
    <property type="evidence" value="ECO:0007669"/>
    <property type="project" value="TreeGrafter"/>
</dbReference>
<dbReference type="InterPro" id="IPR038586">
    <property type="entry name" value="Tctex-1-like_sf"/>
</dbReference>